<reference evidence="2 3" key="1">
    <citation type="submission" date="2021-10" db="EMBL/GenBank/DDBJ databases">
        <title>Anaerobic single-cell dispensing facilitates the cultivation of human gut bacteria.</title>
        <authorList>
            <person name="Afrizal A."/>
        </authorList>
    </citation>
    <scope>NUCLEOTIDE SEQUENCE [LARGE SCALE GENOMIC DNA]</scope>
    <source>
        <strain evidence="2 3">CLA-AA-H200</strain>
    </source>
</reference>
<comment type="caution">
    <text evidence="2">The sequence shown here is derived from an EMBL/GenBank/DDBJ whole genome shotgun (WGS) entry which is preliminary data.</text>
</comment>
<protein>
    <recommendedName>
        <fullName evidence="4">DUF5105 domain-containing protein</fullName>
    </recommendedName>
</protein>
<evidence type="ECO:0000313" key="2">
    <source>
        <dbReference type="EMBL" id="MCC2254081.1"/>
    </source>
</evidence>
<dbReference type="Proteomes" id="UP001198151">
    <property type="component" value="Unassembled WGS sequence"/>
</dbReference>
<evidence type="ECO:0000313" key="3">
    <source>
        <dbReference type="Proteomes" id="UP001198151"/>
    </source>
</evidence>
<proteinExistence type="predicted"/>
<evidence type="ECO:0000256" key="1">
    <source>
        <dbReference type="SAM" id="SignalP"/>
    </source>
</evidence>
<name>A0ABS8FVK1_9FIRM</name>
<sequence length="213" mass="23514">MKRKSVFLAALSVLAAVSLSACTDEFTPEEAVDYVQSALDASYRGEFEEYVSVTDSTLEEAEAMYQQNIENVVSGIGVEELGISEELSQQYRDIAPDLLALAKYEVVSAEETDAGFDVEVSIEPFTGYEGLQDELNAAIEEEAAGLTEVPDDAEANEIVYRNMLELLIPRIEAPTYGEAETFTIHVIRGEDNMYEISEEDLVEMDYAMFPGGE</sequence>
<accession>A0ABS8FVK1</accession>
<gene>
    <name evidence="2" type="ORF">LKD70_06455</name>
</gene>
<feature type="signal peptide" evidence="1">
    <location>
        <begin position="1"/>
        <end position="23"/>
    </location>
</feature>
<organism evidence="2 3">
    <name type="scientific">Ruminococcus turbiniformis</name>
    <dbReference type="NCBI Taxonomy" id="2881258"/>
    <lineage>
        <taxon>Bacteria</taxon>
        <taxon>Bacillati</taxon>
        <taxon>Bacillota</taxon>
        <taxon>Clostridia</taxon>
        <taxon>Eubacteriales</taxon>
        <taxon>Oscillospiraceae</taxon>
        <taxon>Ruminococcus</taxon>
    </lineage>
</organism>
<feature type="chain" id="PRO_5045050712" description="DUF5105 domain-containing protein" evidence="1">
    <location>
        <begin position="24"/>
        <end position="213"/>
    </location>
</feature>
<dbReference type="EMBL" id="JAJEQX010000008">
    <property type="protein sequence ID" value="MCC2254081.1"/>
    <property type="molecule type" value="Genomic_DNA"/>
</dbReference>
<dbReference type="RefSeq" id="WP_227707210.1">
    <property type="nucleotide sequence ID" value="NZ_JAJEQX010000008.1"/>
</dbReference>
<dbReference type="PROSITE" id="PS51257">
    <property type="entry name" value="PROKAR_LIPOPROTEIN"/>
    <property type="match status" value="1"/>
</dbReference>
<evidence type="ECO:0008006" key="4">
    <source>
        <dbReference type="Google" id="ProtNLM"/>
    </source>
</evidence>
<keyword evidence="3" id="KW-1185">Reference proteome</keyword>
<keyword evidence="1" id="KW-0732">Signal</keyword>